<dbReference type="EMBL" id="KB908877">
    <property type="protein sequence ID" value="EOA81084.1"/>
    <property type="molecule type" value="Genomic_DNA"/>
</dbReference>
<dbReference type="PANTHER" id="PTHR15615:SF108">
    <property type="entry name" value="PROTEIN CNPPD1"/>
    <property type="match status" value="1"/>
</dbReference>
<dbReference type="GeneID" id="19406455"/>
<reference evidence="1 2" key="1">
    <citation type="journal article" date="2012" name="PLoS Pathog.">
        <title>Diverse lifestyles and strategies of plant pathogenesis encoded in the genomes of eighteen Dothideomycetes fungi.</title>
        <authorList>
            <person name="Ohm R.A."/>
            <person name="Feau N."/>
            <person name="Henrissat B."/>
            <person name="Schoch C.L."/>
            <person name="Horwitz B.A."/>
            <person name="Barry K.W."/>
            <person name="Condon B.J."/>
            <person name="Copeland A.C."/>
            <person name="Dhillon B."/>
            <person name="Glaser F."/>
            <person name="Hesse C.N."/>
            <person name="Kosti I."/>
            <person name="LaButti K."/>
            <person name="Lindquist E.A."/>
            <person name="Lucas S."/>
            <person name="Salamov A.A."/>
            <person name="Bradshaw R.E."/>
            <person name="Ciuffetti L."/>
            <person name="Hamelin R.C."/>
            <person name="Kema G.H.J."/>
            <person name="Lawrence C."/>
            <person name="Scott J.A."/>
            <person name="Spatafora J.W."/>
            <person name="Turgeon B.G."/>
            <person name="de Wit P.J.G.M."/>
            <person name="Zhong S."/>
            <person name="Goodwin S.B."/>
            <person name="Grigoriev I.V."/>
        </authorList>
    </citation>
    <scope>NUCLEOTIDE SEQUENCE [LARGE SCALE GENOMIC DNA]</scope>
    <source>
        <strain evidence="2">28A</strain>
    </source>
</reference>
<organism evidence="1 2">
    <name type="scientific">Exserohilum turcicum (strain 28A)</name>
    <name type="common">Northern leaf blight fungus</name>
    <name type="synonym">Setosphaeria turcica</name>
    <dbReference type="NCBI Taxonomy" id="671987"/>
    <lineage>
        <taxon>Eukaryota</taxon>
        <taxon>Fungi</taxon>
        <taxon>Dikarya</taxon>
        <taxon>Ascomycota</taxon>
        <taxon>Pezizomycotina</taxon>
        <taxon>Dothideomycetes</taxon>
        <taxon>Pleosporomycetidae</taxon>
        <taxon>Pleosporales</taxon>
        <taxon>Pleosporineae</taxon>
        <taxon>Pleosporaceae</taxon>
        <taxon>Exserohilum</taxon>
    </lineage>
</organism>
<dbReference type="Gene3D" id="1.10.472.10">
    <property type="entry name" value="Cyclin-like"/>
    <property type="match status" value="1"/>
</dbReference>
<reference evidence="1 2" key="2">
    <citation type="journal article" date="2013" name="PLoS Genet.">
        <title>Comparative genome structure, secondary metabolite, and effector coding capacity across Cochliobolus pathogens.</title>
        <authorList>
            <person name="Condon B.J."/>
            <person name="Leng Y."/>
            <person name="Wu D."/>
            <person name="Bushley K.E."/>
            <person name="Ohm R.A."/>
            <person name="Otillar R."/>
            <person name="Martin J."/>
            <person name="Schackwitz W."/>
            <person name="Grimwood J."/>
            <person name="MohdZainudin N."/>
            <person name="Xue C."/>
            <person name="Wang R."/>
            <person name="Manning V.A."/>
            <person name="Dhillon B."/>
            <person name="Tu Z.J."/>
            <person name="Steffenson B.J."/>
            <person name="Salamov A."/>
            <person name="Sun H."/>
            <person name="Lowry S."/>
            <person name="LaButti K."/>
            <person name="Han J."/>
            <person name="Copeland A."/>
            <person name="Lindquist E."/>
            <person name="Barry K."/>
            <person name="Schmutz J."/>
            <person name="Baker S.E."/>
            <person name="Ciuffetti L.M."/>
            <person name="Grigoriev I.V."/>
            <person name="Zhong S."/>
            <person name="Turgeon B.G."/>
        </authorList>
    </citation>
    <scope>NUCLEOTIDE SEQUENCE [LARGE SCALE GENOMIC DNA]</scope>
    <source>
        <strain evidence="2">28A</strain>
    </source>
</reference>
<name>R0JUA1_EXST2</name>
<dbReference type="SMR" id="R0JUA1"/>
<dbReference type="GO" id="GO:0005634">
    <property type="term" value="C:nucleus"/>
    <property type="evidence" value="ECO:0007669"/>
    <property type="project" value="TreeGrafter"/>
</dbReference>
<dbReference type="GO" id="GO:0019901">
    <property type="term" value="F:protein kinase binding"/>
    <property type="evidence" value="ECO:0007669"/>
    <property type="project" value="InterPro"/>
</dbReference>
<keyword evidence="2" id="KW-1185">Reference proteome</keyword>
<dbReference type="PANTHER" id="PTHR15615">
    <property type="match status" value="1"/>
</dbReference>
<gene>
    <name evidence="1" type="ORF">SETTUDRAFT_99839</name>
</gene>
<dbReference type="eggNOG" id="KOG1674">
    <property type="taxonomic scope" value="Eukaryota"/>
</dbReference>
<dbReference type="SUPFAM" id="SSF47954">
    <property type="entry name" value="Cyclin-like"/>
    <property type="match status" value="1"/>
</dbReference>
<dbReference type="Pfam" id="PF08613">
    <property type="entry name" value="Cyclin"/>
    <property type="match status" value="1"/>
</dbReference>
<evidence type="ECO:0000313" key="1">
    <source>
        <dbReference type="EMBL" id="EOA81084.1"/>
    </source>
</evidence>
<protein>
    <recommendedName>
        <fullName evidence="3">Cyclin</fullName>
    </recommendedName>
</protein>
<proteinExistence type="predicted"/>
<dbReference type="InterPro" id="IPR036915">
    <property type="entry name" value="Cyclin-like_sf"/>
</dbReference>
<dbReference type="STRING" id="671987.R0JUA1"/>
<accession>R0JUA1</accession>
<dbReference type="CDD" id="cd20557">
    <property type="entry name" value="CYCLIN_ScPCL1-like"/>
    <property type="match status" value="1"/>
</dbReference>
<dbReference type="InterPro" id="IPR013922">
    <property type="entry name" value="Cyclin_PHO80-like"/>
</dbReference>
<dbReference type="AlphaFoldDB" id="R0JUA1"/>
<dbReference type="RefSeq" id="XP_008031623.1">
    <property type="nucleotide sequence ID" value="XM_008033432.1"/>
</dbReference>
<evidence type="ECO:0008006" key="3">
    <source>
        <dbReference type="Google" id="ProtNLM"/>
    </source>
</evidence>
<dbReference type="GO" id="GO:0000307">
    <property type="term" value="C:cyclin-dependent protein kinase holoenzyme complex"/>
    <property type="evidence" value="ECO:0007669"/>
    <property type="project" value="TreeGrafter"/>
</dbReference>
<dbReference type="GO" id="GO:0016538">
    <property type="term" value="F:cyclin-dependent protein serine/threonine kinase regulator activity"/>
    <property type="evidence" value="ECO:0007669"/>
    <property type="project" value="TreeGrafter"/>
</dbReference>
<feature type="non-terminal residue" evidence="1">
    <location>
        <position position="1"/>
    </location>
</feature>
<dbReference type="OrthoDB" id="10250320at2759"/>
<sequence length="177" mass="19863">ELSNLINRTTEATKTAIRTCNPTPSIEEAHLPSIDEFVLYVILRSYATVPELIMCLIYLSWFQERLPPGSFIMRPSTPHRVFLAALMMAHKVYNDNSVNNTCWAECSAFPECGFAGFSNVEVNLIEKEFLSFLDWEVHISPDLCPGLVSVVFASMGMQTLHRDCGTASPAYHRATPM</sequence>
<dbReference type="HOGENOM" id="CLU_1289524_0_0_1"/>
<dbReference type="Proteomes" id="UP000016935">
    <property type="component" value="Unassembled WGS sequence"/>
</dbReference>
<evidence type="ECO:0000313" key="2">
    <source>
        <dbReference type="Proteomes" id="UP000016935"/>
    </source>
</evidence>